<dbReference type="eggNOG" id="KOG3417">
    <property type="taxonomic scope" value="Eukaryota"/>
</dbReference>
<dbReference type="Pfam" id="PF00617">
    <property type="entry name" value="RasGEF"/>
    <property type="match status" value="1"/>
</dbReference>
<keyword evidence="2 3" id="KW-0344">Guanine-nucleotide releasing factor</keyword>
<evidence type="ECO:0000259" key="8">
    <source>
        <dbReference type="PROSITE" id="PS50212"/>
    </source>
</evidence>
<feature type="region of interest" description="Disordered" evidence="5">
    <location>
        <begin position="1"/>
        <end position="52"/>
    </location>
</feature>
<evidence type="ECO:0000259" key="6">
    <source>
        <dbReference type="PROSITE" id="PS50002"/>
    </source>
</evidence>
<evidence type="ECO:0000256" key="4">
    <source>
        <dbReference type="PROSITE-ProRule" id="PRU00192"/>
    </source>
</evidence>
<dbReference type="GO" id="GO:0005886">
    <property type="term" value="C:plasma membrane"/>
    <property type="evidence" value="ECO:0007669"/>
    <property type="project" value="TreeGrafter"/>
</dbReference>
<evidence type="ECO:0000256" key="5">
    <source>
        <dbReference type="SAM" id="MobiDB-lite"/>
    </source>
</evidence>
<comment type="caution">
    <text evidence="9">The sequence shown here is derived from an EMBL/GenBank/DDBJ whole genome shotgun (WGS) entry which is preliminary data.</text>
</comment>
<dbReference type="InterPro" id="IPR000651">
    <property type="entry name" value="Ras-like_Gua-exchang_fac_N"/>
</dbReference>
<feature type="domain" description="SH3" evidence="6">
    <location>
        <begin position="55"/>
        <end position="117"/>
    </location>
</feature>
<dbReference type="CDD" id="cd06224">
    <property type="entry name" value="REM"/>
    <property type="match status" value="1"/>
</dbReference>
<evidence type="ECO:0000256" key="1">
    <source>
        <dbReference type="ARBA" id="ARBA00022443"/>
    </source>
</evidence>
<feature type="compositionally biased region" description="Polar residues" evidence="5">
    <location>
        <begin position="1"/>
        <end position="16"/>
    </location>
</feature>
<feature type="compositionally biased region" description="Low complexity" evidence="5">
    <location>
        <begin position="25"/>
        <end position="52"/>
    </location>
</feature>
<dbReference type="InterPro" id="IPR023578">
    <property type="entry name" value="Ras_GEF_dom_sf"/>
</dbReference>
<dbReference type="AlphaFoldDB" id="A0A0W0GET1"/>
<evidence type="ECO:0000256" key="3">
    <source>
        <dbReference type="PROSITE-ProRule" id="PRU00168"/>
    </source>
</evidence>
<dbReference type="InterPro" id="IPR036028">
    <property type="entry name" value="SH3-like_dom_sf"/>
</dbReference>
<sequence length="711" mass="80841">MTRTLARSQSLRQTLHLSIDPAPYSSTLSRSPDSTSPSSSSRPSTDTSPTSSTSDIIYSVLCMHDFHSDDPDQLSFRRNEILDIVREESNGWLAAIRKDGDVTVGWIPQAFVKPLTDDMVDRLLNVLPQLRIYEYEAEQLYNTAPIARMTLYDQEPDPTPQGDRARKVTDPRRQPPPSPSPATPLPLIPSQASRPKIGPLVNKPTPPTPTDPDISAPKDPDSFRRLPRLSLLHDPQRERVNSDASISPDSASKRSDEKIRQLTGSDEALIHYNSVLMQANMPWYLKPRYSSELEMDNDGRLLKGTKRALVEKLVWESSFKDSTRAAEDTQYRRIFLTTFRTFMSAQELFDLLVDQYRSDHPPNVTDAEFEEWKEKCYSTTQRLVLTVFSMWLEEHRLLEEEPTIARDMTAFLQLIKAPHPLAEQAQLIVKTISRLTFTIPTSSPYPCASNSPSRGRRKRDPRGDLLRLDPGDIAEQLSLLESKLYRMITPQECIRYAKVQTGKEVEHLNAFCSTHDKIAAWVTNSILDCKVLARRADTVDFWIKKCRNLNNFASMSAIINALSSTVVARLHLTWAHVGRKNNLDALLKYNEPTGGFAGYRNLQLSAEGPCVPFVGMYLSEIVHIKDQYSDDGDRISFAQRQRWYEVAKIMLRSQSKHYPIAENSETIQFITRATSRFPKDWQATFWAKSQLVQHSEIANADIRRGLEAAGF</sequence>
<dbReference type="PROSITE" id="PS50009">
    <property type="entry name" value="RASGEF_CAT"/>
    <property type="match status" value="1"/>
</dbReference>
<evidence type="ECO:0000313" key="9">
    <source>
        <dbReference type="EMBL" id="KTB47076.1"/>
    </source>
</evidence>
<feature type="region of interest" description="Disordered" evidence="5">
    <location>
        <begin position="152"/>
        <end position="259"/>
    </location>
</feature>
<keyword evidence="1 4" id="KW-0728">SH3 domain</keyword>
<feature type="compositionally biased region" description="Polar residues" evidence="5">
    <location>
        <begin position="443"/>
        <end position="453"/>
    </location>
</feature>
<organism evidence="9 10">
    <name type="scientific">Moniliophthora roreri</name>
    <name type="common">Frosty pod rot fungus</name>
    <name type="synonym">Monilia roreri</name>
    <dbReference type="NCBI Taxonomy" id="221103"/>
    <lineage>
        <taxon>Eukaryota</taxon>
        <taxon>Fungi</taxon>
        <taxon>Dikarya</taxon>
        <taxon>Basidiomycota</taxon>
        <taxon>Agaricomycotina</taxon>
        <taxon>Agaricomycetes</taxon>
        <taxon>Agaricomycetidae</taxon>
        <taxon>Agaricales</taxon>
        <taxon>Marasmiineae</taxon>
        <taxon>Marasmiaceae</taxon>
        <taxon>Moniliophthora</taxon>
    </lineage>
</organism>
<dbReference type="PROSITE" id="PS50212">
    <property type="entry name" value="RASGEF_NTER"/>
    <property type="match status" value="1"/>
</dbReference>
<evidence type="ECO:0008006" key="11">
    <source>
        <dbReference type="Google" id="ProtNLM"/>
    </source>
</evidence>
<dbReference type="Proteomes" id="UP000054988">
    <property type="component" value="Unassembled WGS sequence"/>
</dbReference>
<feature type="domain" description="N-terminal Ras-GEF" evidence="8">
    <location>
        <begin position="297"/>
        <end position="436"/>
    </location>
</feature>
<dbReference type="PANTHER" id="PTHR23113">
    <property type="entry name" value="GUANINE NUCLEOTIDE EXCHANGE FACTOR"/>
    <property type="match status" value="1"/>
</dbReference>
<dbReference type="SUPFAM" id="SSF50044">
    <property type="entry name" value="SH3-domain"/>
    <property type="match status" value="1"/>
</dbReference>
<dbReference type="SMART" id="SM00326">
    <property type="entry name" value="SH3"/>
    <property type="match status" value="1"/>
</dbReference>
<dbReference type="InterPro" id="IPR036964">
    <property type="entry name" value="RASGEF_cat_dom_sf"/>
</dbReference>
<evidence type="ECO:0000313" key="10">
    <source>
        <dbReference type="Proteomes" id="UP000054988"/>
    </source>
</evidence>
<dbReference type="Gene3D" id="1.20.870.10">
    <property type="entry name" value="Son of sevenless (SoS) protein Chain: S domain 1"/>
    <property type="match status" value="1"/>
</dbReference>
<dbReference type="Pfam" id="PF00618">
    <property type="entry name" value="RasGEF_N"/>
    <property type="match status" value="1"/>
</dbReference>
<dbReference type="EMBL" id="LATX01000146">
    <property type="protein sequence ID" value="KTB47076.1"/>
    <property type="molecule type" value="Genomic_DNA"/>
</dbReference>
<evidence type="ECO:0000256" key="2">
    <source>
        <dbReference type="ARBA" id="ARBA00022658"/>
    </source>
</evidence>
<name>A0A0W0GET1_MONRR</name>
<dbReference type="Gene3D" id="1.10.840.10">
    <property type="entry name" value="Ras guanine-nucleotide exchange factors catalytic domain"/>
    <property type="match status" value="1"/>
</dbReference>
<dbReference type="Gene3D" id="2.30.30.40">
    <property type="entry name" value="SH3 Domains"/>
    <property type="match status" value="1"/>
</dbReference>
<dbReference type="InterPro" id="IPR008937">
    <property type="entry name" value="Ras-like_GEF"/>
</dbReference>
<protein>
    <recommendedName>
        <fullName evidence="11">Ras GEF</fullName>
    </recommendedName>
</protein>
<accession>A0A0W0GET1</accession>
<reference evidence="9 10" key="1">
    <citation type="submission" date="2015-12" db="EMBL/GenBank/DDBJ databases">
        <title>Draft genome sequence of Moniliophthora roreri, the causal agent of frosty pod rot of cacao.</title>
        <authorList>
            <person name="Aime M.C."/>
            <person name="Diaz-Valderrama J.R."/>
            <person name="Kijpornyongpan T."/>
            <person name="Phillips-Mora W."/>
        </authorList>
    </citation>
    <scope>NUCLEOTIDE SEQUENCE [LARGE SCALE GENOMIC DNA]</scope>
    <source>
        <strain evidence="9 10">MCA 2952</strain>
    </source>
</reference>
<dbReference type="SMART" id="SM00229">
    <property type="entry name" value="RasGEFN"/>
    <property type="match status" value="1"/>
</dbReference>
<proteinExistence type="predicted"/>
<dbReference type="SMART" id="SM00147">
    <property type="entry name" value="RasGEF"/>
    <property type="match status" value="1"/>
</dbReference>
<feature type="compositionally biased region" description="Basic and acidic residues" evidence="5">
    <location>
        <begin position="163"/>
        <end position="173"/>
    </location>
</feature>
<feature type="compositionally biased region" description="Pro residues" evidence="5">
    <location>
        <begin position="174"/>
        <end position="187"/>
    </location>
</feature>
<dbReference type="InterPro" id="IPR001452">
    <property type="entry name" value="SH3_domain"/>
</dbReference>
<dbReference type="GO" id="GO:0007265">
    <property type="term" value="P:Ras protein signal transduction"/>
    <property type="evidence" value="ECO:0007669"/>
    <property type="project" value="TreeGrafter"/>
</dbReference>
<dbReference type="SUPFAM" id="SSF48366">
    <property type="entry name" value="Ras GEF"/>
    <property type="match status" value="1"/>
</dbReference>
<evidence type="ECO:0000259" key="7">
    <source>
        <dbReference type="PROSITE" id="PS50009"/>
    </source>
</evidence>
<dbReference type="PROSITE" id="PS50002">
    <property type="entry name" value="SH3"/>
    <property type="match status" value="1"/>
</dbReference>
<dbReference type="CDD" id="cd00174">
    <property type="entry name" value="SH3"/>
    <property type="match status" value="1"/>
</dbReference>
<dbReference type="GO" id="GO:0005085">
    <property type="term" value="F:guanyl-nucleotide exchange factor activity"/>
    <property type="evidence" value="ECO:0007669"/>
    <property type="project" value="UniProtKB-KW"/>
</dbReference>
<gene>
    <name evidence="9" type="ORF">WG66_337</name>
</gene>
<dbReference type="Pfam" id="PF00018">
    <property type="entry name" value="SH3_1"/>
    <property type="match status" value="1"/>
</dbReference>
<feature type="region of interest" description="Disordered" evidence="5">
    <location>
        <begin position="443"/>
        <end position="465"/>
    </location>
</feature>
<dbReference type="InterPro" id="IPR001895">
    <property type="entry name" value="RASGEF_cat_dom"/>
</dbReference>
<feature type="domain" description="Ras-GEF" evidence="7">
    <location>
        <begin position="469"/>
        <end position="690"/>
    </location>
</feature>
<dbReference type="PANTHER" id="PTHR23113:SF368">
    <property type="entry name" value="CELL DIVISION CONTROL PROTEIN 25"/>
    <property type="match status" value="1"/>
</dbReference>